<dbReference type="PANTHER" id="PTHR21568">
    <property type="entry name" value="TRNA PSEUDOURIDINE SYNTHASE PUS10"/>
    <property type="match status" value="1"/>
</dbReference>
<evidence type="ECO:0000256" key="6">
    <source>
        <dbReference type="ARBA" id="ARBA00079393"/>
    </source>
</evidence>
<dbReference type="InParanoid" id="D8RJN6"/>
<evidence type="ECO:0000256" key="5">
    <source>
        <dbReference type="ARBA" id="ARBA00075270"/>
    </source>
</evidence>
<keyword evidence="4" id="KW-0413">Isomerase</keyword>
<dbReference type="GO" id="GO:0160148">
    <property type="term" value="F:tRNA pseudouridine(55) synthase activity"/>
    <property type="evidence" value="ECO:0007669"/>
    <property type="project" value="UniProtKB-EC"/>
</dbReference>
<dbReference type="AlphaFoldDB" id="D8RJN6"/>
<evidence type="ECO:0000256" key="2">
    <source>
        <dbReference type="ARBA" id="ARBA00012787"/>
    </source>
</evidence>
<dbReference type="GO" id="GO:0003723">
    <property type="term" value="F:RNA binding"/>
    <property type="evidence" value="ECO:0007669"/>
    <property type="project" value="InterPro"/>
</dbReference>
<proteinExistence type="inferred from homology"/>
<dbReference type="PANTHER" id="PTHR21568:SF0">
    <property type="entry name" value="TRNA PSEUDOURIDINE SYNTHASE PUS10"/>
    <property type="match status" value="1"/>
</dbReference>
<dbReference type="FunFam" id="3.30.70.3190:FF:000001">
    <property type="entry name" value="tRNA pseudouridine synthase Pus10"/>
    <property type="match status" value="1"/>
</dbReference>
<evidence type="ECO:0000256" key="3">
    <source>
        <dbReference type="ARBA" id="ARBA00022694"/>
    </source>
</evidence>
<dbReference type="Pfam" id="PF21237">
    <property type="entry name" value="Pus10_N_euk"/>
    <property type="match status" value="1"/>
</dbReference>
<name>D8RJN6_SELML</name>
<evidence type="ECO:0000256" key="1">
    <source>
        <dbReference type="ARBA" id="ARBA00009652"/>
    </source>
</evidence>
<evidence type="ECO:0000256" key="4">
    <source>
        <dbReference type="ARBA" id="ARBA00023235"/>
    </source>
</evidence>
<dbReference type="KEGG" id="smo:SELMODRAFT_441456"/>
<dbReference type="OMA" id="LVISCQR"/>
<dbReference type="STRING" id="88036.D8RJN6"/>
<dbReference type="EC" id="5.4.99.25" evidence="2"/>
<keyword evidence="11" id="KW-1185">Reference proteome</keyword>
<evidence type="ECO:0000313" key="10">
    <source>
        <dbReference type="EMBL" id="EFJ27746.1"/>
    </source>
</evidence>
<dbReference type="GO" id="GO:0009982">
    <property type="term" value="F:pseudouridine synthase activity"/>
    <property type="evidence" value="ECO:0000318"/>
    <property type="project" value="GO_Central"/>
</dbReference>
<dbReference type="Gene3D" id="3.30.70.3190">
    <property type="match status" value="1"/>
</dbReference>
<reference evidence="10 11" key="1">
    <citation type="journal article" date="2011" name="Science">
        <title>The Selaginella genome identifies genetic changes associated with the evolution of vascular plants.</title>
        <authorList>
            <person name="Banks J.A."/>
            <person name="Nishiyama T."/>
            <person name="Hasebe M."/>
            <person name="Bowman J.L."/>
            <person name="Gribskov M."/>
            <person name="dePamphilis C."/>
            <person name="Albert V.A."/>
            <person name="Aono N."/>
            <person name="Aoyama T."/>
            <person name="Ambrose B.A."/>
            <person name="Ashton N.W."/>
            <person name="Axtell M.J."/>
            <person name="Barker E."/>
            <person name="Barker M.S."/>
            <person name="Bennetzen J.L."/>
            <person name="Bonawitz N.D."/>
            <person name="Chapple C."/>
            <person name="Cheng C."/>
            <person name="Correa L.G."/>
            <person name="Dacre M."/>
            <person name="DeBarry J."/>
            <person name="Dreyer I."/>
            <person name="Elias M."/>
            <person name="Engstrom E.M."/>
            <person name="Estelle M."/>
            <person name="Feng L."/>
            <person name="Finet C."/>
            <person name="Floyd S.K."/>
            <person name="Frommer W.B."/>
            <person name="Fujita T."/>
            <person name="Gramzow L."/>
            <person name="Gutensohn M."/>
            <person name="Harholt J."/>
            <person name="Hattori M."/>
            <person name="Heyl A."/>
            <person name="Hirai T."/>
            <person name="Hiwatashi Y."/>
            <person name="Ishikawa M."/>
            <person name="Iwata M."/>
            <person name="Karol K.G."/>
            <person name="Koehler B."/>
            <person name="Kolukisaoglu U."/>
            <person name="Kubo M."/>
            <person name="Kurata T."/>
            <person name="Lalonde S."/>
            <person name="Li K."/>
            <person name="Li Y."/>
            <person name="Litt A."/>
            <person name="Lyons E."/>
            <person name="Manning G."/>
            <person name="Maruyama T."/>
            <person name="Michael T.P."/>
            <person name="Mikami K."/>
            <person name="Miyazaki S."/>
            <person name="Morinaga S."/>
            <person name="Murata T."/>
            <person name="Mueller-Roeber B."/>
            <person name="Nelson D.R."/>
            <person name="Obara M."/>
            <person name="Oguri Y."/>
            <person name="Olmstead R.G."/>
            <person name="Onodera N."/>
            <person name="Petersen B.L."/>
            <person name="Pils B."/>
            <person name="Prigge M."/>
            <person name="Rensing S.A."/>
            <person name="Riano-Pachon D.M."/>
            <person name="Roberts A.W."/>
            <person name="Sato Y."/>
            <person name="Scheller H.V."/>
            <person name="Schulz B."/>
            <person name="Schulz C."/>
            <person name="Shakirov E.V."/>
            <person name="Shibagaki N."/>
            <person name="Shinohara N."/>
            <person name="Shippen D.E."/>
            <person name="Soerensen I."/>
            <person name="Sotooka R."/>
            <person name="Sugimoto N."/>
            <person name="Sugita M."/>
            <person name="Sumikawa N."/>
            <person name="Tanurdzic M."/>
            <person name="Theissen G."/>
            <person name="Ulvskov P."/>
            <person name="Wakazuki S."/>
            <person name="Weng J.K."/>
            <person name="Willats W.W."/>
            <person name="Wipf D."/>
            <person name="Wolf P.G."/>
            <person name="Yang L."/>
            <person name="Zimmer A.D."/>
            <person name="Zhu Q."/>
            <person name="Mitros T."/>
            <person name="Hellsten U."/>
            <person name="Loque D."/>
            <person name="Otillar R."/>
            <person name="Salamov A."/>
            <person name="Schmutz J."/>
            <person name="Shapiro H."/>
            <person name="Lindquist E."/>
            <person name="Lucas S."/>
            <person name="Rokhsar D."/>
            <person name="Grigoriev I.V."/>
        </authorList>
    </citation>
    <scope>NUCLEOTIDE SEQUENCE [LARGE SCALE GENOMIC DNA]</scope>
</reference>
<dbReference type="NCBIfam" id="TIGR01213">
    <property type="entry name" value="pseudo_Pus10arc"/>
    <property type="match status" value="1"/>
</dbReference>
<sequence length="498" mass="55261">MEALFREALLALPQAPLRDLLRVGACSLCAMRFLSVRGRVYSQSVPASPAILAEIGNGDGLESDRSSASCCTVCQGILQSAGVGLAVLEAIQKEGHEFCDFSLEVTVPSATLVRERSLWCYLRKEHPEDFKAEDPNECIVSLKEAVKWTFGPQIEAALVKNSFLGMGKVMDKNSNFHISLVFKHANSSSEIQFLSDLSGGDSKRKRGPVEAGESIAAVQRSLASISSDAFARHYPCPPPQLDTPCELVSSCRKDAIFVVGRYLKYSRSISQSPWTIQEDRIGDGSVQASACEIIGDVIFPHFKADSYKFHAAGREDIDVRMLGSGRPFLLEILNARTCSKQEELLKLEHAINSNKDGWVKVKGLKEAGNEVWTIMRQGEADKQKEYTAVVWLSRPVTEADFTTLSNSKELEIQQKTPVRVLHRRSPLVRPRIIHWMRCEALHDSSCYFLLHLCTQAGTYVKEFVHGDLGRTYPNVGSLLDCDAEILCLDVTNVKMDFL</sequence>
<dbReference type="InterPro" id="IPR048741">
    <property type="entry name" value="Pus10-like_C"/>
</dbReference>
<comment type="similarity">
    <text evidence="1">Belongs to the pseudouridine synthase Pus10 family.</text>
</comment>
<dbReference type="FunFam" id="3.30.70.2510:FF:000001">
    <property type="entry name" value="tRNA pseudouridine synthase Pus10"/>
    <property type="match status" value="1"/>
</dbReference>
<dbReference type="Gramene" id="EFJ27746">
    <property type="protein sequence ID" value="EFJ27746"/>
    <property type="gene ID" value="SELMODRAFT_441456"/>
</dbReference>
<protein>
    <recommendedName>
        <fullName evidence="2">tRNA pseudouridine(55) synthase</fullName>
        <ecNumber evidence="2">5.4.99.25</ecNumber>
    </recommendedName>
    <alternativeName>
        <fullName evidence="7">tRNA pseudouridine 55 synthase</fullName>
    </alternativeName>
    <alternativeName>
        <fullName evidence="5">tRNA pseudouridylate synthase</fullName>
    </alternativeName>
    <alternativeName>
        <fullName evidence="6">tRNA-uridine isomerase</fullName>
    </alternativeName>
</protein>
<evidence type="ECO:0000259" key="8">
    <source>
        <dbReference type="Pfam" id="PF21237"/>
    </source>
</evidence>
<dbReference type="Proteomes" id="UP000001514">
    <property type="component" value="Unassembled WGS sequence"/>
</dbReference>
<keyword evidence="3" id="KW-0819">tRNA processing</keyword>
<feature type="domain" description="Pus10 N-terminal eukaryotes" evidence="8">
    <location>
        <begin position="71"/>
        <end position="246"/>
    </location>
</feature>
<evidence type="ECO:0000256" key="7">
    <source>
        <dbReference type="ARBA" id="ARBA00083669"/>
    </source>
</evidence>
<dbReference type="InterPro" id="IPR048742">
    <property type="entry name" value="Pus10_N_euk"/>
</dbReference>
<dbReference type="Pfam" id="PF21238">
    <property type="entry name" value="Pus10_C"/>
    <property type="match status" value="1"/>
</dbReference>
<dbReference type="InterPro" id="IPR020103">
    <property type="entry name" value="PsdUridine_synth_cat_dom_sf"/>
</dbReference>
<evidence type="ECO:0000313" key="11">
    <source>
        <dbReference type="Proteomes" id="UP000001514"/>
    </source>
</evidence>
<dbReference type="SUPFAM" id="SSF55120">
    <property type="entry name" value="Pseudouridine synthase"/>
    <property type="match status" value="1"/>
</dbReference>
<dbReference type="HOGENOM" id="CLU_028780_0_0_1"/>
<feature type="domain" description="Pus10-like C-terminal" evidence="9">
    <location>
        <begin position="257"/>
        <end position="493"/>
    </location>
</feature>
<dbReference type="EMBL" id="GL377581">
    <property type="protein sequence ID" value="EFJ27746.1"/>
    <property type="molecule type" value="Genomic_DNA"/>
</dbReference>
<dbReference type="Gene3D" id="3.30.70.2510">
    <property type="match status" value="1"/>
</dbReference>
<evidence type="ECO:0000259" key="9">
    <source>
        <dbReference type="Pfam" id="PF21238"/>
    </source>
</evidence>
<organism evidence="11">
    <name type="scientific">Selaginella moellendorffii</name>
    <name type="common">Spikemoss</name>
    <dbReference type="NCBI Taxonomy" id="88036"/>
    <lineage>
        <taxon>Eukaryota</taxon>
        <taxon>Viridiplantae</taxon>
        <taxon>Streptophyta</taxon>
        <taxon>Embryophyta</taxon>
        <taxon>Tracheophyta</taxon>
        <taxon>Lycopodiopsida</taxon>
        <taxon>Selaginellales</taxon>
        <taxon>Selaginellaceae</taxon>
        <taxon>Selaginella</taxon>
    </lineage>
</organism>
<dbReference type="eggNOG" id="KOG2364">
    <property type="taxonomic scope" value="Eukaryota"/>
</dbReference>
<dbReference type="InterPro" id="IPR039894">
    <property type="entry name" value="Pus10-like"/>
</dbReference>
<accession>D8RJN6</accession>
<dbReference type="FunCoup" id="D8RJN6">
    <property type="interactions" value="4032"/>
</dbReference>
<gene>
    <name evidence="10" type="ORF">SELMODRAFT_441456</name>
</gene>
<dbReference type="GO" id="GO:0031119">
    <property type="term" value="P:tRNA pseudouridine synthesis"/>
    <property type="evidence" value="ECO:0000318"/>
    <property type="project" value="GO_Central"/>
</dbReference>